<keyword evidence="4" id="KW-1185">Reference proteome</keyword>
<dbReference type="InterPro" id="IPR036397">
    <property type="entry name" value="RNaseH_sf"/>
</dbReference>
<dbReference type="RefSeq" id="WP_148810648.1">
    <property type="nucleotide sequence ID" value="NZ_CP042243.1"/>
</dbReference>
<dbReference type="Gene3D" id="3.30.420.10">
    <property type="entry name" value="Ribonuclease H-like superfamily/Ribonuclease H"/>
    <property type="match status" value="1"/>
</dbReference>
<dbReference type="KEGG" id="crs:FQB35_15070"/>
<name>A0A5C0SIB3_CRATE</name>
<evidence type="ECO:0000256" key="1">
    <source>
        <dbReference type="ARBA" id="ARBA00009277"/>
    </source>
</evidence>
<dbReference type="NCBIfam" id="NF033546">
    <property type="entry name" value="transpos_IS21"/>
    <property type="match status" value="1"/>
</dbReference>
<reference evidence="3 4" key="1">
    <citation type="submission" date="2019-07" db="EMBL/GenBank/DDBJ databases">
        <title>Complete genome of Crassaminicella thermophila SY095.</title>
        <authorList>
            <person name="Li X."/>
        </authorList>
    </citation>
    <scope>NUCLEOTIDE SEQUENCE [LARGE SCALE GENOMIC DNA]</scope>
    <source>
        <strain evidence="3 4">SY095</strain>
    </source>
</reference>
<feature type="domain" description="Integrase catalytic" evidence="2">
    <location>
        <begin position="145"/>
        <end position="321"/>
    </location>
</feature>
<dbReference type="GO" id="GO:0015074">
    <property type="term" value="P:DNA integration"/>
    <property type="evidence" value="ECO:0007669"/>
    <property type="project" value="InterPro"/>
</dbReference>
<evidence type="ECO:0000259" key="2">
    <source>
        <dbReference type="PROSITE" id="PS50994"/>
    </source>
</evidence>
<proteinExistence type="inferred from homology"/>
<dbReference type="SUPFAM" id="SSF53098">
    <property type="entry name" value="Ribonuclease H-like"/>
    <property type="match status" value="1"/>
</dbReference>
<dbReference type="EMBL" id="CP042243">
    <property type="protein sequence ID" value="QEK13476.1"/>
    <property type="molecule type" value="Genomic_DNA"/>
</dbReference>
<dbReference type="Pfam" id="PF22483">
    <property type="entry name" value="Mu-transpos_C_2"/>
    <property type="match status" value="1"/>
</dbReference>
<accession>A0A5C0SIB3</accession>
<comment type="similarity">
    <text evidence="1">Belongs to the transposase IS21/IS408/IS1162 family.</text>
</comment>
<sequence length="527" mass="62266">MITLVQKQEIILSHFREGKSQWQIHRDTGIARKTIRKYITEYEKKKHDLLNTDDHSNEIIADIVSPPKYNSSNRTKRKLTKDIIERIDFFLKENEIKKATGRSKQQKKKIDIHECLVEEGYDISYSTVNRYIRSKREEGKEAYIRQEYQLGEICEFDWGYIKLTINGQPKTFQMAVFTTAKGNYRYANLYHNQKMENFLDAHVKFFNQIEGIYATIVYDNMKVAVKKFINKSEKEPTDDLLKLSLYYGFKYRFCNTRKGNEKGHVERSVEYIRRKVYGKKDNFRDLEEANSYLAMELEKLNSKKSKHNGNKSPKELLNEEKPHLLKSLPSYDIARTCELRVNKYSVISIDENKYSVPDFLVGRFVFVKIYPEKIFIYHNNTLVSEHQRNYRNHTWNIKIEHYINTIKKKPGALHSSTALQQMNPTLQTIYHKYYTENPKDFVELLELISQKSLEKILSAIKELENLSPTGVNTEKIKMLCNRNDDIFTIKNDERTTEIEEKSKLILSEYGNLVKNSCVAFHEEAKII</sequence>
<dbReference type="PANTHER" id="PTHR35004:SF7">
    <property type="entry name" value="INTEGRASE PROTEIN"/>
    <property type="match status" value="1"/>
</dbReference>
<dbReference type="InterPro" id="IPR001584">
    <property type="entry name" value="Integrase_cat-core"/>
</dbReference>
<protein>
    <submittedName>
        <fullName evidence="3">IS21 family transposase</fullName>
    </submittedName>
</protein>
<dbReference type="AlphaFoldDB" id="A0A5C0SIB3"/>
<organism evidence="3 4">
    <name type="scientific">Crassaminicella thermophila</name>
    <dbReference type="NCBI Taxonomy" id="2599308"/>
    <lineage>
        <taxon>Bacteria</taxon>
        <taxon>Bacillati</taxon>
        <taxon>Bacillota</taxon>
        <taxon>Clostridia</taxon>
        <taxon>Eubacteriales</taxon>
        <taxon>Clostridiaceae</taxon>
        <taxon>Crassaminicella</taxon>
    </lineage>
</organism>
<dbReference type="PROSITE" id="PS50994">
    <property type="entry name" value="INTEGRASE"/>
    <property type="match status" value="1"/>
</dbReference>
<dbReference type="Proteomes" id="UP000324646">
    <property type="component" value="Chromosome"/>
</dbReference>
<dbReference type="InterPro" id="IPR012337">
    <property type="entry name" value="RNaseH-like_sf"/>
</dbReference>
<evidence type="ECO:0000313" key="3">
    <source>
        <dbReference type="EMBL" id="QEK13476.1"/>
    </source>
</evidence>
<dbReference type="OrthoDB" id="3193769at2"/>
<evidence type="ECO:0000313" key="4">
    <source>
        <dbReference type="Proteomes" id="UP000324646"/>
    </source>
</evidence>
<dbReference type="GO" id="GO:0003676">
    <property type="term" value="F:nucleic acid binding"/>
    <property type="evidence" value="ECO:0007669"/>
    <property type="project" value="InterPro"/>
</dbReference>
<gene>
    <name evidence="3" type="ORF">FQB35_15070</name>
</gene>
<dbReference type="PANTHER" id="PTHR35004">
    <property type="entry name" value="TRANSPOSASE RV3428C-RELATED"/>
    <property type="match status" value="1"/>
</dbReference>
<dbReference type="InterPro" id="IPR054353">
    <property type="entry name" value="IstA-like_C"/>
</dbReference>